<keyword evidence="7" id="KW-0067">ATP-binding</keyword>
<dbReference type="SUPFAM" id="SSF47384">
    <property type="entry name" value="Homodimeric domain of signal transducing histidine kinase"/>
    <property type="match status" value="1"/>
</dbReference>
<keyword evidence="5" id="KW-0547">Nucleotide-binding</keyword>
<evidence type="ECO:0000256" key="1">
    <source>
        <dbReference type="ARBA" id="ARBA00000085"/>
    </source>
</evidence>
<feature type="transmembrane region" description="Helical" evidence="9">
    <location>
        <begin position="127"/>
        <end position="146"/>
    </location>
</feature>
<dbReference type="GO" id="GO:0000155">
    <property type="term" value="F:phosphorelay sensor kinase activity"/>
    <property type="evidence" value="ECO:0007669"/>
    <property type="project" value="InterPro"/>
</dbReference>
<evidence type="ECO:0000256" key="4">
    <source>
        <dbReference type="ARBA" id="ARBA00022679"/>
    </source>
</evidence>
<dbReference type="SUPFAM" id="SSF55785">
    <property type="entry name" value="PYP-like sensor domain (PAS domain)"/>
    <property type="match status" value="1"/>
</dbReference>
<dbReference type="Pfam" id="PF00512">
    <property type="entry name" value="HisKA"/>
    <property type="match status" value="1"/>
</dbReference>
<keyword evidence="9" id="KW-0812">Transmembrane</keyword>
<dbReference type="InterPro" id="IPR036097">
    <property type="entry name" value="HisK_dim/P_sf"/>
</dbReference>
<feature type="transmembrane region" description="Helical" evidence="9">
    <location>
        <begin position="220"/>
        <end position="244"/>
    </location>
</feature>
<gene>
    <name evidence="12" type="ORF">CLV74_105264</name>
</gene>
<dbReference type="InterPro" id="IPR003594">
    <property type="entry name" value="HATPase_dom"/>
</dbReference>
<name>A0A2T0WUA2_9RHOB</name>
<dbReference type="Pfam" id="PF02518">
    <property type="entry name" value="HATPase_c"/>
    <property type="match status" value="1"/>
</dbReference>
<evidence type="ECO:0000313" key="13">
    <source>
        <dbReference type="Proteomes" id="UP000238392"/>
    </source>
</evidence>
<evidence type="ECO:0000256" key="7">
    <source>
        <dbReference type="ARBA" id="ARBA00022840"/>
    </source>
</evidence>
<organism evidence="12 13">
    <name type="scientific">Donghicola tyrosinivorans</name>
    <dbReference type="NCBI Taxonomy" id="1652492"/>
    <lineage>
        <taxon>Bacteria</taxon>
        <taxon>Pseudomonadati</taxon>
        <taxon>Pseudomonadota</taxon>
        <taxon>Alphaproteobacteria</taxon>
        <taxon>Rhodobacterales</taxon>
        <taxon>Roseobacteraceae</taxon>
        <taxon>Donghicola</taxon>
    </lineage>
</organism>
<evidence type="ECO:0000259" key="11">
    <source>
        <dbReference type="PROSITE" id="PS50839"/>
    </source>
</evidence>
<dbReference type="CDD" id="cd00082">
    <property type="entry name" value="HisKA"/>
    <property type="match status" value="1"/>
</dbReference>
<evidence type="ECO:0000256" key="2">
    <source>
        <dbReference type="ARBA" id="ARBA00012438"/>
    </source>
</evidence>
<dbReference type="AlphaFoldDB" id="A0A2T0WUA2"/>
<dbReference type="FunFam" id="3.30.565.10:FF:000006">
    <property type="entry name" value="Sensor histidine kinase WalK"/>
    <property type="match status" value="1"/>
</dbReference>
<feature type="transmembrane region" description="Helical" evidence="9">
    <location>
        <begin position="55"/>
        <end position="78"/>
    </location>
</feature>
<keyword evidence="6" id="KW-0418">Kinase</keyword>
<dbReference type="InterPro" id="IPR006189">
    <property type="entry name" value="CHASE_dom"/>
</dbReference>
<keyword evidence="9" id="KW-1133">Transmembrane helix</keyword>
<dbReference type="PANTHER" id="PTHR42878">
    <property type="entry name" value="TWO-COMPONENT HISTIDINE KINASE"/>
    <property type="match status" value="1"/>
</dbReference>
<dbReference type="Gene3D" id="3.30.450.20">
    <property type="entry name" value="PAS domain"/>
    <property type="match status" value="1"/>
</dbReference>
<dbReference type="SUPFAM" id="SSF55874">
    <property type="entry name" value="ATPase domain of HSP90 chaperone/DNA topoisomerase II/histidine kinase"/>
    <property type="match status" value="1"/>
</dbReference>
<dbReference type="SMART" id="SM01079">
    <property type="entry name" value="CHASE"/>
    <property type="match status" value="1"/>
</dbReference>
<protein>
    <recommendedName>
        <fullName evidence="2">histidine kinase</fullName>
        <ecNumber evidence="2">2.7.13.3</ecNumber>
    </recommendedName>
</protein>
<dbReference type="InterPro" id="IPR005467">
    <property type="entry name" value="His_kinase_dom"/>
</dbReference>
<feature type="transmembrane region" description="Helical" evidence="9">
    <location>
        <begin position="185"/>
        <end position="208"/>
    </location>
</feature>
<dbReference type="Gene3D" id="3.30.565.10">
    <property type="entry name" value="Histidine kinase-like ATPase, C-terminal domain"/>
    <property type="match status" value="1"/>
</dbReference>
<dbReference type="InterPro" id="IPR050351">
    <property type="entry name" value="BphY/WalK/GraS-like"/>
</dbReference>
<feature type="transmembrane region" description="Helical" evidence="9">
    <location>
        <begin position="153"/>
        <end position="173"/>
    </location>
</feature>
<keyword evidence="4" id="KW-0808">Transferase</keyword>
<evidence type="ECO:0000256" key="9">
    <source>
        <dbReference type="SAM" id="Phobius"/>
    </source>
</evidence>
<keyword evidence="3" id="KW-0597">Phosphoprotein</keyword>
<feature type="domain" description="Histidine kinase" evidence="10">
    <location>
        <begin position="655"/>
        <end position="871"/>
    </location>
</feature>
<dbReference type="SMART" id="SM00388">
    <property type="entry name" value="HisKA"/>
    <property type="match status" value="1"/>
</dbReference>
<keyword evidence="8" id="KW-0902">Two-component regulatory system</keyword>
<feature type="transmembrane region" description="Helical" evidence="9">
    <location>
        <begin position="469"/>
        <end position="491"/>
    </location>
</feature>
<dbReference type="Gene3D" id="1.10.287.130">
    <property type="match status" value="1"/>
</dbReference>
<feature type="transmembrane region" description="Helical" evidence="9">
    <location>
        <begin position="85"/>
        <end position="107"/>
    </location>
</feature>
<dbReference type="GO" id="GO:0005524">
    <property type="term" value="F:ATP binding"/>
    <property type="evidence" value="ECO:0007669"/>
    <property type="project" value="UniProtKB-KW"/>
</dbReference>
<dbReference type="PANTHER" id="PTHR42878:SF7">
    <property type="entry name" value="SENSOR HISTIDINE KINASE GLRK"/>
    <property type="match status" value="1"/>
</dbReference>
<dbReference type="EMBL" id="PVTQ01000005">
    <property type="protein sequence ID" value="PRY90282.1"/>
    <property type="molecule type" value="Genomic_DNA"/>
</dbReference>
<reference evidence="12 13" key="1">
    <citation type="submission" date="2018-03" db="EMBL/GenBank/DDBJ databases">
        <title>Genomic Encyclopedia of Archaeal and Bacterial Type Strains, Phase II (KMG-II): from individual species to whole genera.</title>
        <authorList>
            <person name="Goeker M."/>
        </authorList>
    </citation>
    <scope>NUCLEOTIDE SEQUENCE [LARGE SCALE GENOMIC DNA]</scope>
    <source>
        <strain evidence="12 13">DSM 100212</strain>
    </source>
</reference>
<dbReference type="PROSITE" id="PS50109">
    <property type="entry name" value="HIS_KIN"/>
    <property type="match status" value="1"/>
</dbReference>
<evidence type="ECO:0000259" key="10">
    <source>
        <dbReference type="PROSITE" id="PS50109"/>
    </source>
</evidence>
<evidence type="ECO:0000256" key="3">
    <source>
        <dbReference type="ARBA" id="ARBA00022553"/>
    </source>
</evidence>
<dbReference type="GO" id="GO:0007234">
    <property type="term" value="P:osmosensory signaling via phosphorelay pathway"/>
    <property type="evidence" value="ECO:0007669"/>
    <property type="project" value="TreeGrafter"/>
</dbReference>
<evidence type="ECO:0000256" key="5">
    <source>
        <dbReference type="ARBA" id="ARBA00022741"/>
    </source>
</evidence>
<dbReference type="InterPro" id="IPR036890">
    <property type="entry name" value="HATPase_C_sf"/>
</dbReference>
<dbReference type="Proteomes" id="UP000238392">
    <property type="component" value="Unassembled WGS sequence"/>
</dbReference>
<dbReference type="GO" id="GO:0030295">
    <property type="term" value="F:protein kinase activator activity"/>
    <property type="evidence" value="ECO:0007669"/>
    <property type="project" value="TreeGrafter"/>
</dbReference>
<dbReference type="PROSITE" id="PS50839">
    <property type="entry name" value="CHASE"/>
    <property type="match status" value="1"/>
</dbReference>
<dbReference type="GO" id="GO:0000156">
    <property type="term" value="F:phosphorelay response regulator activity"/>
    <property type="evidence" value="ECO:0007669"/>
    <property type="project" value="TreeGrafter"/>
</dbReference>
<dbReference type="EC" id="2.7.13.3" evidence="2"/>
<evidence type="ECO:0000313" key="12">
    <source>
        <dbReference type="EMBL" id="PRY90282.1"/>
    </source>
</evidence>
<dbReference type="InterPro" id="IPR004358">
    <property type="entry name" value="Sig_transdc_His_kin-like_C"/>
</dbReference>
<dbReference type="InterPro" id="IPR003661">
    <property type="entry name" value="HisK_dim/P_dom"/>
</dbReference>
<evidence type="ECO:0000256" key="8">
    <source>
        <dbReference type="ARBA" id="ARBA00023012"/>
    </source>
</evidence>
<accession>A0A2T0WUA2</accession>
<dbReference type="PRINTS" id="PR00344">
    <property type="entry name" value="BCTRLSENSOR"/>
</dbReference>
<comment type="catalytic activity">
    <reaction evidence="1">
        <text>ATP + protein L-histidine = ADP + protein N-phospho-L-histidine.</text>
        <dbReference type="EC" id="2.7.13.3"/>
    </reaction>
</comment>
<feature type="transmembrane region" description="Helical" evidence="9">
    <location>
        <begin position="20"/>
        <end position="43"/>
    </location>
</feature>
<feature type="domain" description="CHASE" evidence="11">
    <location>
        <begin position="324"/>
        <end position="399"/>
    </location>
</feature>
<dbReference type="OrthoDB" id="9795133at2"/>
<dbReference type="SMART" id="SM00387">
    <property type="entry name" value="HATPase_c"/>
    <property type="match status" value="1"/>
</dbReference>
<evidence type="ECO:0000256" key="6">
    <source>
        <dbReference type="ARBA" id="ARBA00022777"/>
    </source>
</evidence>
<sequence>MGQSSYGQLQVEENVGARLFLQIGSLVAPLLLLLLAASVLWGWLLEDVLLTHLAITLPGMSTNTAIAFSLSAASLLVLRLTHFRVVSMALALLVAALGALRASEYLFFPDLNVDQWIFGKFNDAARMGELTTVGFILSGVAIAMLIRRQTRFLGVSSILTCAFIVVFTALMGLTDLYFGPGGRDGSISLSAMSPMTSVGFMILMAGVLTELSRTTVKRVATAYDTGIAMLVSLVGTIATLVFWYELERQDRRSLDAELQIEAHFLAKRIGQEMENISESLERFAGRYVAAGSFADTQWRYEARTLLDDFDDLNVIALMDNDFKVTRVEPEAPYQKAIGIGLEFNPVRAATILEAHSSRETRLTSPFEITTGATEEVIFVPMFDGYTFVGMLAATADFSRNFPNWIHPAYAQFDVTVSDGDLPVMQTAAAKGPMSSLFVQADVAVVNRTWTVTLNPDVAFVEASRSRVRIFAVPLGMLLTILVALVINRAIAVSQRNKMLQKSQISLRAREMDLDFLARQLDLVISNTNEGILYLSDQGRVLMANDAATQMFALGHNDLTNLLFRDLKLCDGTGAEISLDLLNCAKQTDDLCVMGKEPKRYYTVSVSQVNRGNAGDNGYVVVLTDTTRRRENQIEREALLARLEKSNAELSQFAYICSHDLQEPLRIIGAFSERLTRHLKESGQLDDKAESYLGFVNDSAHRAQELIRDVLAYSRLDYGEIQNQNVDLNEVIQTIARDVAATDWGREVVFLSDPLPVVQVNKVQIYQVFQNFVGNAIKYAKNEGPVNIRVTCQKQGGGWCFSVSDNGIGIAEKHLTSVFKIFKRLVRSSERPGTGVGLAICKKVVDNHGGQIWVESAVGEGSTFYFTLPVEEKDRDRAA</sequence>
<comment type="caution">
    <text evidence="12">The sequence shown here is derived from an EMBL/GenBank/DDBJ whole genome shotgun (WGS) entry which is preliminary data.</text>
</comment>
<dbReference type="InterPro" id="IPR035965">
    <property type="entry name" value="PAS-like_dom_sf"/>
</dbReference>
<proteinExistence type="predicted"/>
<keyword evidence="9" id="KW-0472">Membrane</keyword>
<keyword evidence="13" id="KW-1185">Reference proteome</keyword>